<evidence type="ECO:0000256" key="1">
    <source>
        <dbReference type="SAM" id="MobiDB-lite"/>
    </source>
</evidence>
<reference evidence="3" key="1">
    <citation type="journal article" date="2021" name="PeerJ">
        <title>Extensive microbial diversity within the chicken gut microbiome revealed by metagenomics and culture.</title>
        <authorList>
            <person name="Gilroy R."/>
            <person name="Ravi A."/>
            <person name="Getino M."/>
            <person name="Pursley I."/>
            <person name="Horton D.L."/>
            <person name="Alikhan N.F."/>
            <person name="Baker D."/>
            <person name="Gharbi K."/>
            <person name="Hall N."/>
            <person name="Watson M."/>
            <person name="Adriaenssens E.M."/>
            <person name="Foster-Nyarko E."/>
            <person name="Jarju S."/>
            <person name="Secka A."/>
            <person name="Antonio M."/>
            <person name="Oren A."/>
            <person name="Chaudhuri R.R."/>
            <person name="La Ragione R."/>
            <person name="Hildebrand F."/>
            <person name="Pallen M.J."/>
        </authorList>
    </citation>
    <scope>NUCLEOTIDE SEQUENCE</scope>
    <source>
        <strain evidence="3">ChiW7-2402</strain>
    </source>
</reference>
<evidence type="ECO:0000313" key="3">
    <source>
        <dbReference type="EMBL" id="HIZ72712.1"/>
    </source>
</evidence>
<accession>A0A9D2JZT8</accession>
<keyword evidence="2" id="KW-0472">Membrane</keyword>
<gene>
    <name evidence="3" type="ORF">H9964_03945</name>
</gene>
<dbReference type="InterPro" id="IPR039672">
    <property type="entry name" value="MFS_2"/>
</dbReference>
<feature type="transmembrane region" description="Helical" evidence="2">
    <location>
        <begin position="119"/>
        <end position="141"/>
    </location>
</feature>
<protein>
    <submittedName>
        <fullName evidence="3">MFS transporter</fullName>
    </submittedName>
</protein>
<feature type="transmembrane region" description="Helical" evidence="2">
    <location>
        <begin position="147"/>
        <end position="167"/>
    </location>
</feature>
<feature type="transmembrane region" description="Helical" evidence="2">
    <location>
        <begin position="384"/>
        <end position="400"/>
    </location>
</feature>
<feature type="compositionally biased region" description="Basic residues" evidence="1">
    <location>
        <begin position="582"/>
        <end position="591"/>
    </location>
</feature>
<feature type="transmembrane region" description="Helical" evidence="2">
    <location>
        <begin position="319"/>
        <end position="340"/>
    </location>
</feature>
<feature type="region of interest" description="Disordered" evidence="1">
    <location>
        <begin position="559"/>
        <end position="591"/>
    </location>
</feature>
<organism evidence="3 4">
    <name type="scientific">Candidatus Gallimonas intestinavium</name>
    <dbReference type="NCBI Taxonomy" id="2838603"/>
    <lineage>
        <taxon>Bacteria</taxon>
        <taxon>Bacillati</taxon>
        <taxon>Bacillota</taxon>
        <taxon>Clostridia</taxon>
        <taxon>Candidatus Gallimonas</taxon>
    </lineage>
</organism>
<keyword evidence="2" id="KW-1133">Transmembrane helix</keyword>
<evidence type="ECO:0000256" key="2">
    <source>
        <dbReference type="SAM" id="Phobius"/>
    </source>
</evidence>
<dbReference type="GO" id="GO:0015293">
    <property type="term" value="F:symporter activity"/>
    <property type="evidence" value="ECO:0007669"/>
    <property type="project" value="InterPro"/>
</dbReference>
<feature type="transmembrane region" description="Helical" evidence="2">
    <location>
        <begin position="347"/>
        <end position="364"/>
    </location>
</feature>
<feature type="transmembrane region" description="Helical" evidence="2">
    <location>
        <begin position="221"/>
        <end position="243"/>
    </location>
</feature>
<feature type="transmembrane region" description="Helical" evidence="2">
    <location>
        <begin position="32"/>
        <end position="53"/>
    </location>
</feature>
<feature type="transmembrane region" description="Helical" evidence="2">
    <location>
        <begin position="274"/>
        <end position="292"/>
    </location>
</feature>
<dbReference type="EMBL" id="DXBB01000059">
    <property type="protein sequence ID" value="HIZ72712.1"/>
    <property type="molecule type" value="Genomic_DNA"/>
</dbReference>
<dbReference type="PANTHER" id="PTHR11328:SF24">
    <property type="entry name" value="MAJOR FACILITATOR SUPERFAMILY (MFS) PROFILE DOMAIN-CONTAINING PROTEIN"/>
    <property type="match status" value="1"/>
</dbReference>
<proteinExistence type="predicted"/>
<evidence type="ECO:0000313" key="4">
    <source>
        <dbReference type="Proteomes" id="UP000824102"/>
    </source>
</evidence>
<dbReference type="SUPFAM" id="SSF103473">
    <property type="entry name" value="MFS general substrate transporter"/>
    <property type="match status" value="1"/>
</dbReference>
<dbReference type="InterPro" id="IPR036259">
    <property type="entry name" value="MFS_trans_sf"/>
</dbReference>
<dbReference type="Gene3D" id="1.20.1250.20">
    <property type="entry name" value="MFS general substrate transporter like domains"/>
    <property type="match status" value="1"/>
</dbReference>
<feature type="transmembrane region" description="Helical" evidence="2">
    <location>
        <begin position="84"/>
        <end position="107"/>
    </location>
</feature>
<feature type="transmembrane region" description="Helical" evidence="2">
    <location>
        <begin position="460"/>
        <end position="483"/>
    </location>
</feature>
<reference evidence="3" key="2">
    <citation type="submission" date="2021-04" db="EMBL/GenBank/DDBJ databases">
        <authorList>
            <person name="Gilroy R."/>
        </authorList>
    </citation>
    <scope>NUCLEOTIDE SEQUENCE</scope>
    <source>
        <strain evidence="3">ChiW7-2402</strain>
    </source>
</reference>
<dbReference type="Proteomes" id="UP000824102">
    <property type="component" value="Unassembled WGS sequence"/>
</dbReference>
<sequence>MKEINLLSKGIFNSRLLDSRVKIRAVTRKEKIFGHLIGPLGMIFIVNTIAGLVEKFFMQMVGLTYPAGPDGSANPLAQAMGDEYQLVVMIARILMVGVGILNGWLLTHTKCRQGRLRPWYLIFSFLTIIIGVLIFLFSPNIMGEAYWVYFFILLACYNTIGSTYFYVFKDMIVSVSTHDPKEKAQLTFMRKLCWTLISGIVIGLIVNSVLVPFWLQNDINGYAILLVAMSVCAVPLLLMEYYYTKERVIEDASLEAKGGNANNIPLKEQLKALLSNRFWVILTVIATLQGIIDNFKGGNVQYYYIQYLLGGNDNQSMQVIYTIIAGVPGGIGAFIVYPLSKKFGIKNLTIGGYALVLIGSILGWCFPDQLVPALIGGFLRNMGWLPNSYIFITLTFFAFDDIEFRSGLRLEGLLGVGIIGALQSLIYAPFAGGYESALLNMNFIDNLEIMPDPAQNIKDFMTLCFYLFDIILSATVIILLPFVNVEKKMPTINAELLRRKKEAVIARGGTWIEPEEQDRIEREQAAKEHEENRIADLKELCAKKGLDFETENNKYLAAEAEKEKKREEKEAAKKAKQEAKAAKKKDRSRKV</sequence>
<dbReference type="Pfam" id="PF13347">
    <property type="entry name" value="MFS_2"/>
    <property type="match status" value="1"/>
</dbReference>
<feature type="transmembrane region" description="Helical" evidence="2">
    <location>
        <begin position="412"/>
        <end position="430"/>
    </location>
</feature>
<comment type="caution">
    <text evidence="3">The sequence shown here is derived from an EMBL/GenBank/DDBJ whole genome shotgun (WGS) entry which is preliminary data.</text>
</comment>
<dbReference type="AlphaFoldDB" id="A0A9D2JZT8"/>
<dbReference type="GO" id="GO:0008643">
    <property type="term" value="P:carbohydrate transport"/>
    <property type="evidence" value="ECO:0007669"/>
    <property type="project" value="InterPro"/>
</dbReference>
<keyword evidence="2" id="KW-0812">Transmembrane</keyword>
<name>A0A9D2JZT8_9FIRM</name>
<dbReference type="PANTHER" id="PTHR11328">
    <property type="entry name" value="MAJOR FACILITATOR SUPERFAMILY DOMAIN-CONTAINING PROTEIN"/>
    <property type="match status" value="1"/>
</dbReference>
<feature type="compositionally biased region" description="Basic and acidic residues" evidence="1">
    <location>
        <begin position="559"/>
        <end position="581"/>
    </location>
</feature>
<feature type="transmembrane region" description="Helical" evidence="2">
    <location>
        <begin position="192"/>
        <end position="215"/>
    </location>
</feature>
<dbReference type="GO" id="GO:0005886">
    <property type="term" value="C:plasma membrane"/>
    <property type="evidence" value="ECO:0007669"/>
    <property type="project" value="TreeGrafter"/>
</dbReference>